<dbReference type="GO" id="GO:0045259">
    <property type="term" value="C:proton-transporting ATP synthase complex"/>
    <property type="evidence" value="ECO:0007669"/>
    <property type="project" value="UniProtKB-KW"/>
</dbReference>
<dbReference type="PANTHER" id="PTHR13822:SF10">
    <property type="entry name" value="ATP SYNTHASE EPSILON CHAIN, CHLOROPLASTIC"/>
    <property type="match status" value="1"/>
</dbReference>
<dbReference type="STRING" id="1520.LF65_00478"/>
<evidence type="ECO:0000256" key="3">
    <source>
        <dbReference type="ARBA" id="ARBA00022448"/>
    </source>
</evidence>
<dbReference type="InterPro" id="IPR036771">
    <property type="entry name" value="ATPsynth_dsu/esu_N"/>
</dbReference>
<keyword evidence="9" id="KW-0375">Hydrogen ion transport</keyword>
<keyword evidence="5 9" id="KW-0406">Ion transport</keyword>
<dbReference type="GO" id="GO:0005524">
    <property type="term" value="F:ATP binding"/>
    <property type="evidence" value="ECO:0007669"/>
    <property type="project" value="UniProtKB-UniRule"/>
</dbReference>
<feature type="domain" description="ATP synthase epsilon subunit C-terminal" evidence="11">
    <location>
        <begin position="88"/>
        <end position="129"/>
    </location>
</feature>
<dbReference type="NCBIfam" id="TIGR01216">
    <property type="entry name" value="ATP_synt_epsi"/>
    <property type="match status" value="1"/>
</dbReference>
<evidence type="ECO:0000256" key="6">
    <source>
        <dbReference type="ARBA" id="ARBA00023136"/>
    </source>
</evidence>
<evidence type="ECO:0000256" key="10">
    <source>
        <dbReference type="RuleBase" id="RU003656"/>
    </source>
</evidence>
<comment type="subunit">
    <text evidence="9 10">F-type ATPases have 2 components, CF(1) - the catalytic core - and CF(0) - the membrane proton channel. CF(1) has five subunits: alpha(3), beta(3), gamma(1), delta(1), epsilon(1). CF(0) has three main subunits: a, b and c.</text>
</comment>
<evidence type="ECO:0000313" key="14">
    <source>
        <dbReference type="Proteomes" id="UP000031866"/>
    </source>
</evidence>
<dbReference type="RefSeq" id="WP_041893809.1">
    <property type="nucleotide sequence ID" value="NZ_CP010086.2"/>
</dbReference>
<keyword evidence="3 9" id="KW-0813">Transport</keyword>
<keyword evidence="6 9" id="KW-0472">Membrane</keyword>
<feature type="domain" description="ATP synthase F1 complex delta/epsilon subunit N-terminal" evidence="12">
    <location>
        <begin position="7"/>
        <end position="84"/>
    </location>
</feature>
<dbReference type="InterPro" id="IPR020546">
    <property type="entry name" value="ATP_synth_F1_dsu/esu_N"/>
</dbReference>
<evidence type="ECO:0000256" key="9">
    <source>
        <dbReference type="HAMAP-Rule" id="MF_00530"/>
    </source>
</evidence>
<comment type="function">
    <text evidence="9">Produces ATP from ADP in the presence of a proton gradient across the membrane.</text>
</comment>
<dbReference type="PANTHER" id="PTHR13822">
    <property type="entry name" value="ATP SYNTHASE DELTA/EPSILON CHAIN"/>
    <property type="match status" value="1"/>
</dbReference>
<dbReference type="Pfam" id="PF02823">
    <property type="entry name" value="ATP-synt_DE_N"/>
    <property type="match status" value="1"/>
</dbReference>
<evidence type="ECO:0000256" key="5">
    <source>
        <dbReference type="ARBA" id="ARBA00023065"/>
    </source>
</evidence>
<dbReference type="EMBL" id="CP010086">
    <property type="protein sequence ID" value="AJG97122.1"/>
    <property type="molecule type" value="Genomic_DNA"/>
</dbReference>
<evidence type="ECO:0000256" key="1">
    <source>
        <dbReference type="ARBA" id="ARBA00004184"/>
    </source>
</evidence>
<keyword evidence="4 9" id="KW-1003">Cell membrane</keyword>
<evidence type="ECO:0000256" key="2">
    <source>
        <dbReference type="ARBA" id="ARBA00005712"/>
    </source>
</evidence>
<dbReference type="GO" id="GO:0005886">
    <property type="term" value="C:plasma membrane"/>
    <property type="evidence" value="ECO:0007669"/>
    <property type="project" value="UniProtKB-SubCell"/>
</dbReference>
<dbReference type="Pfam" id="PF00401">
    <property type="entry name" value="ATP-synt_DE"/>
    <property type="match status" value="1"/>
</dbReference>
<keyword evidence="7 9" id="KW-0139">CF(1)</keyword>
<dbReference type="OrthoDB" id="9804110at2"/>
<dbReference type="InterPro" id="IPR020547">
    <property type="entry name" value="ATP_synth_F1_esu_C"/>
</dbReference>
<protein>
    <recommendedName>
        <fullName evidence="9">ATP synthase epsilon chain</fullName>
    </recommendedName>
    <alternativeName>
        <fullName evidence="9">ATP synthase F1 sector epsilon subunit</fullName>
    </alternativeName>
    <alternativeName>
        <fullName evidence="9">F-ATPase epsilon subunit</fullName>
    </alternativeName>
</protein>
<organism evidence="13 14">
    <name type="scientific">Clostridium beijerinckii</name>
    <name type="common">Clostridium MP</name>
    <dbReference type="NCBI Taxonomy" id="1520"/>
    <lineage>
        <taxon>Bacteria</taxon>
        <taxon>Bacillati</taxon>
        <taxon>Bacillota</taxon>
        <taxon>Clostridia</taxon>
        <taxon>Eubacteriales</taxon>
        <taxon>Clostridiaceae</taxon>
        <taxon>Clostridium</taxon>
    </lineage>
</organism>
<dbReference type="SUPFAM" id="SSF51344">
    <property type="entry name" value="Epsilon subunit of F1F0-ATP synthase N-terminal domain"/>
    <property type="match status" value="1"/>
</dbReference>
<dbReference type="Gene3D" id="2.60.15.10">
    <property type="entry name" value="F0F1 ATP synthase delta/epsilon subunit, N-terminal"/>
    <property type="match status" value="1"/>
</dbReference>
<reference evidence="14" key="1">
    <citation type="submission" date="2014-12" db="EMBL/GenBank/DDBJ databases">
        <title>Genome sequence of Clostridium beijerinckii strain 59B.</title>
        <authorList>
            <person name="Little G.T."/>
            <person name="Minton N.P."/>
        </authorList>
    </citation>
    <scope>NUCLEOTIDE SEQUENCE [LARGE SCALE GENOMIC DNA]</scope>
    <source>
        <strain evidence="14">59B</strain>
    </source>
</reference>
<keyword evidence="8 9" id="KW-0066">ATP synthesis</keyword>
<proteinExistence type="inferred from homology"/>
<accession>A0A0B5QGN8</accession>
<dbReference type="CDD" id="cd12152">
    <property type="entry name" value="F1-ATPase_delta"/>
    <property type="match status" value="1"/>
</dbReference>
<dbReference type="Proteomes" id="UP000031866">
    <property type="component" value="Chromosome"/>
</dbReference>
<comment type="similarity">
    <text evidence="2 9 10">Belongs to the ATPase epsilon chain family.</text>
</comment>
<dbReference type="KEGG" id="cbei:LF65_00478"/>
<evidence type="ECO:0000259" key="11">
    <source>
        <dbReference type="Pfam" id="PF00401"/>
    </source>
</evidence>
<evidence type="ECO:0000256" key="4">
    <source>
        <dbReference type="ARBA" id="ARBA00022475"/>
    </source>
</evidence>
<dbReference type="GO" id="GO:0012505">
    <property type="term" value="C:endomembrane system"/>
    <property type="evidence" value="ECO:0007669"/>
    <property type="project" value="UniProtKB-SubCell"/>
</dbReference>
<sequence>MANTFLLKIITPGREVYNDQVEKVTLKSADGEFQVLANHQSVISSTIPCIAKFKDAKGNDEELFISKSLVQVSNNEMIISSDAAEFEEDIDEARAERALIRAEDRLKNSENYNRGRAEAAFFRAKQRLALKKSNR</sequence>
<dbReference type="GO" id="GO:0046933">
    <property type="term" value="F:proton-transporting ATP synthase activity, rotational mechanism"/>
    <property type="evidence" value="ECO:0007669"/>
    <property type="project" value="UniProtKB-UniRule"/>
</dbReference>
<dbReference type="AlphaFoldDB" id="A0A0B5QGN8"/>
<evidence type="ECO:0000256" key="8">
    <source>
        <dbReference type="ARBA" id="ARBA00023310"/>
    </source>
</evidence>
<dbReference type="InterPro" id="IPR001469">
    <property type="entry name" value="ATP_synth_F1_dsu/esu"/>
</dbReference>
<gene>
    <name evidence="9" type="primary">atpC</name>
    <name evidence="13" type="ORF">LF65_00478</name>
</gene>
<comment type="subcellular location">
    <subcellularLocation>
        <location evidence="9">Cell membrane</location>
        <topology evidence="9">Peripheral membrane protein</topology>
    </subcellularLocation>
    <subcellularLocation>
        <location evidence="1">Endomembrane system</location>
        <topology evidence="1">Peripheral membrane protein</topology>
    </subcellularLocation>
</comment>
<dbReference type="HAMAP" id="MF_00530">
    <property type="entry name" value="ATP_synth_epsil_bac"/>
    <property type="match status" value="1"/>
</dbReference>
<evidence type="ECO:0000259" key="12">
    <source>
        <dbReference type="Pfam" id="PF02823"/>
    </source>
</evidence>
<evidence type="ECO:0000256" key="7">
    <source>
        <dbReference type="ARBA" id="ARBA00023196"/>
    </source>
</evidence>
<name>A0A0B5QGN8_CLOBE</name>
<evidence type="ECO:0000313" key="13">
    <source>
        <dbReference type="EMBL" id="AJG97122.1"/>
    </source>
</evidence>
<dbReference type="Gene3D" id="1.20.5.440">
    <property type="entry name" value="ATP synthase delta/epsilon subunit, C-terminal domain"/>
    <property type="match status" value="1"/>
</dbReference>